<dbReference type="Proteomes" id="UP000572635">
    <property type="component" value="Unassembled WGS sequence"/>
</dbReference>
<comment type="caution">
    <text evidence="1">The sequence shown here is derived from an EMBL/GenBank/DDBJ whole genome shotgun (WGS) entry which is preliminary data.</text>
</comment>
<dbReference type="AlphaFoldDB" id="A0A7W8VBA8"/>
<dbReference type="RefSeq" id="WP_184387434.1">
    <property type="nucleotide sequence ID" value="NZ_BAAAJD010000209.1"/>
</dbReference>
<evidence type="ECO:0000313" key="2">
    <source>
        <dbReference type="Proteomes" id="UP000572635"/>
    </source>
</evidence>
<protein>
    <submittedName>
        <fullName evidence="1">Uncharacterized protein</fullName>
    </submittedName>
</protein>
<reference evidence="1 2" key="1">
    <citation type="submission" date="2020-08" db="EMBL/GenBank/DDBJ databases">
        <title>Sequencing the genomes of 1000 actinobacteria strains.</title>
        <authorList>
            <person name="Klenk H.-P."/>
        </authorList>
    </citation>
    <scope>NUCLEOTIDE SEQUENCE [LARGE SCALE GENOMIC DNA]</scope>
    <source>
        <strain evidence="1 2">DSM 44551</strain>
    </source>
</reference>
<accession>A0A7W8VBA8</accession>
<evidence type="ECO:0000313" key="1">
    <source>
        <dbReference type="EMBL" id="MBB5429942.1"/>
    </source>
</evidence>
<gene>
    <name evidence="1" type="ORF">HDA36_000026</name>
</gene>
<sequence length="112" mass="11558">MAVLTIEIVAADHTTAATGPTAHPHPDQMARRLLAALTPLHDPGSPLPVIACAALPFTDGTGALVKATCVADSGTQAMDTVAARLETVLLDDPRTREWCLHAGDTVVHSGDS</sequence>
<dbReference type="EMBL" id="JACHDB010000001">
    <property type="protein sequence ID" value="MBB5429942.1"/>
    <property type="molecule type" value="Genomic_DNA"/>
</dbReference>
<organism evidence="1 2">
    <name type="scientific">Nocardiopsis composta</name>
    <dbReference type="NCBI Taxonomy" id="157465"/>
    <lineage>
        <taxon>Bacteria</taxon>
        <taxon>Bacillati</taxon>
        <taxon>Actinomycetota</taxon>
        <taxon>Actinomycetes</taxon>
        <taxon>Streptosporangiales</taxon>
        <taxon>Nocardiopsidaceae</taxon>
        <taxon>Nocardiopsis</taxon>
    </lineage>
</organism>
<proteinExistence type="predicted"/>
<keyword evidence="2" id="KW-1185">Reference proteome</keyword>
<name>A0A7W8VBA8_9ACTN</name>